<dbReference type="InterPro" id="IPR000835">
    <property type="entry name" value="HTH_MarR-typ"/>
</dbReference>
<evidence type="ECO:0000256" key="3">
    <source>
        <dbReference type="ARBA" id="ARBA00023125"/>
    </source>
</evidence>
<dbReference type="PROSITE" id="PS50995">
    <property type="entry name" value="HTH_MARR_2"/>
    <property type="match status" value="1"/>
</dbReference>
<sequence>MNNPLALKNQLCHRFYTLSNAFNRAYRPLLSKLDVTYPQYVVLLSLWEEDAVTISRLVEHTRVDSGAMSLILKKLEKKGFITFTFNDNDRRSRIVTLTPFGREKKDEAVSIPHQMRCNLQNITDEEARMLVGLLDKLTSELDETLCSADK</sequence>
<evidence type="ECO:0000313" key="7">
    <source>
        <dbReference type="Proteomes" id="UP000624419"/>
    </source>
</evidence>
<evidence type="ECO:0000259" key="5">
    <source>
        <dbReference type="PROSITE" id="PS50995"/>
    </source>
</evidence>
<reference evidence="6 7" key="1">
    <citation type="submission" date="2020-04" db="EMBL/GenBank/DDBJ databases">
        <title>Salinimonas sp. HHU 13199.</title>
        <authorList>
            <person name="Cui X."/>
            <person name="Zhang D."/>
        </authorList>
    </citation>
    <scope>NUCLEOTIDE SEQUENCE [LARGE SCALE GENOMIC DNA]</scope>
    <source>
        <strain evidence="6 7">HHU 13199</strain>
    </source>
</reference>
<evidence type="ECO:0000256" key="2">
    <source>
        <dbReference type="ARBA" id="ARBA00023015"/>
    </source>
</evidence>
<evidence type="ECO:0000256" key="1">
    <source>
        <dbReference type="ARBA" id="ARBA00004496"/>
    </source>
</evidence>
<evidence type="ECO:0000313" key="6">
    <source>
        <dbReference type="EMBL" id="MBD3585491.1"/>
    </source>
</evidence>
<dbReference type="PANTHER" id="PTHR33164">
    <property type="entry name" value="TRANSCRIPTIONAL REGULATOR, MARR FAMILY"/>
    <property type="match status" value="1"/>
</dbReference>
<keyword evidence="3" id="KW-0238">DNA-binding</keyword>
<dbReference type="PROSITE" id="PS01117">
    <property type="entry name" value="HTH_MARR_1"/>
    <property type="match status" value="1"/>
</dbReference>
<feature type="domain" description="HTH marR-type" evidence="5">
    <location>
        <begin position="8"/>
        <end position="139"/>
    </location>
</feature>
<dbReference type="SMART" id="SM00347">
    <property type="entry name" value="HTH_MARR"/>
    <property type="match status" value="1"/>
</dbReference>
<dbReference type="InterPro" id="IPR036388">
    <property type="entry name" value="WH-like_DNA-bd_sf"/>
</dbReference>
<comment type="caution">
    <text evidence="6">The sequence shown here is derived from an EMBL/GenBank/DDBJ whole genome shotgun (WGS) entry which is preliminary data.</text>
</comment>
<gene>
    <name evidence="6" type="ORF">HHX48_07085</name>
</gene>
<protein>
    <submittedName>
        <fullName evidence="6">MarR family transcriptional regulator</fullName>
    </submittedName>
</protein>
<organism evidence="6 7">
    <name type="scientific">Salinimonas profundi</name>
    <dbReference type="NCBI Taxonomy" id="2729140"/>
    <lineage>
        <taxon>Bacteria</taxon>
        <taxon>Pseudomonadati</taxon>
        <taxon>Pseudomonadota</taxon>
        <taxon>Gammaproteobacteria</taxon>
        <taxon>Alteromonadales</taxon>
        <taxon>Alteromonadaceae</taxon>
        <taxon>Alteromonas/Salinimonas group</taxon>
        <taxon>Salinimonas</taxon>
    </lineage>
</organism>
<dbReference type="Proteomes" id="UP000624419">
    <property type="component" value="Unassembled WGS sequence"/>
</dbReference>
<dbReference type="Pfam" id="PF01047">
    <property type="entry name" value="MarR"/>
    <property type="match status" value="1"/>
</dbReference>
<dbReference type="InterPro" id="IPR036390">
    <property type="entry name" value="WH_DNA-bd_sf"/>
</dbReference>
<dbReference type="Gene3D" id="1.10.10.10">
    <property type="entry name" value="Winged helix-like DNA-binding domain superfamily/Winged helix DNA-binding domain"/>
    <property type="match status" value="1"/>
</dbReference>
<accession>A0ABR8LKM2</accession>
<dbReference type="SUPFAM" id="SSF46785">
    <property type="entry name" value="Winged helix' DNA-binding domain"/>
    <property type="match status" value="1"/>
</dbReference>
<keyword evidence="4" id="KW-0804">Transcription</keyword>
<dbReference type="PRINTS" id="PR00598">
    <property type="entry name" value="HTHMARR"/>
</dbReference>
<keyword evidence="2" id="KW-0805">Transcription regulation</keyword>
<dbReference type="PANTHER" id="PTHR33164:SF5">
    <property type="entry name" value="ORGANIC HYDROPEROXIDE RESISTANCE TRANSCRIPTIONAL REGULATOR"/>
    <property type="match status" value="1"/>
</dbReference>
<dbReference type="EMBL" id="JABBXD010000002">
    <property type="protein sequence ID" value="MBD3585491.1"/>
    <property type="molecule type" value="Genomic_DNA"/>
</dbReference>
<dbReference type="RefSeq" id="WP_191023566.1">
    <property type="nucleotide sequence ID" value="NZ_JABBXD010000002.1"/>
</dbReference>
<keyword evidence="7" id="KW-1185">Reference proteome</keyword>
<dbReference type="InterPro" id="IPR023187">
    <property type="entry name" value="Tscrpt_reg_MarR-type_CS"/>
</dbReference>
<comment type="subcellular location">
    <subcellularLocation>
        <location evidence="1">Cytoplasm</location>
    </subcellularLocation>
</comment>
<proteinExistence type="predicted"/>
<dbReference type="InterPro" id="IPR039422">
    <property type="entry name" value="MarR/SlyA-like"/>
</dbReference>
<name>A0ABR8LKM2_9ALTE</name>
<evidence type="ECO:0000256" key="4">
    <source>
        <dbReference type="ARBA" id="ARBA00023163"/>
    </source>
</evidence>